<sequence>PLAEEPRPRPPPSGAAGAAAAAVRARDGAEASDDGMASALNESEDFIPELLHPQRASYRRSRSLFSLGWRRRRPEEVDAPGGSPNRRPRTATPPAMSTLQEERAGGGSADAEAASAEDPPADADAGGAVATPPGARQ</sequence>
<feature type="region of interest" description="Disordered" evidence="1">
    <location>
        <begin position="1"/>
        <end position="137"/>
    </location>
</feature>
<gene>
    <name evidence="2" type="ORF">PCOR1329_LOCUS54136</name>
</gene>
<dbReference type="EMBL" id="CAUYUJ010016614">
    <property type="protein sequence ID" value="CAK0867136.1"/>
    <property type="molecule type" value="Genomic_DNA"/>
</dbReference>
<reference evidence="2" key="1">
    <citation type="submission" date="2023-10" db="EMBL/GenBank/DDBJ databases">
        <authorList>
            <person name="Chen Y."/>
            <person name="Shah S."/>
            <person name="Dougan E. K."/>
            <person name="Thang M."/>
            <person name="Chan C."/>
        </authorList>
    </citation>
    <scope>NUCLEOTIDE SEQUENCE [LARGE SCALE GENOMIC DNA]</scope>
</reference>
<feature type="non-terminal residue" evidence="2">
    <location>
        <position position="1"/>
    </location>
</feature>
<keyword evidence="3" id="KW-1185">Reference proteome</keyword>
<comment type="caution">
    <text evidence="2">The sequence shown here is derived from an EMBL/GenBank/DDBJ whole genome shotgun (WGS) entry which is preliminary data.</text>
</comment>
<name>A0ABN9V5H9_9DINO</name>
<organism evidence="2 3">
    <name type="scientific">Prorocentrum cordatum</name>
    <dbReference type="NCBI Taxonomy" id="2364126"/>
    <lineage>
        <taxon>Eukaryota</taxon>
        <taxon>Sar</taxon>
        <taxon>Alveolata</taxon>
        <taxon>Dinophyceae</taxon>
        <taxon>Prorocentrales</taxon>
        <taxon>Prorocentraceae</taxon>
        <taxon>Prorocentrum</taxon>
    </lineage>
</organism>
<feature type="compositionally biased region" description="Low complexity" evidence="1">
    <location>
        <begin position="14"/>
        <end position="23"/>
    </location>
</feature>
<proteinExistence type="predicted"/>
<dbReference type="Proteomes" id="UP001189429">
    <property type="component" value="Unassembled WGS sequence"/>
</dbReference>
<evidence type="ECO:0000313" key="2">
    <source>
        <dbReference type="EMBL" id="CAK0867136.1"/>
    </source>
</evidence>
<feature type="non-terminal residue" evidence="2">
    <location>
        <position position="137"/>
    </location>
</feature>
<accession>A0ABN9V5H9</accession>
<evidence type="ECO:0000256" key="1">
    <source>
        <dbReference type="SAM" id="MobiDB-lite"/>
    </source>
</evidence>
<feature type="compositionally biased region" description="Low complexity" evidence="1">
    <location>
        <begin position="109"/>
        <end position="137"/>
    </location>
</feature>
<protein>
    <submittedName>
        <fullName evidence="2">Uncharacterized protein</fullName>
    </submittedName>
</protein>
<evidence type="ECO:0000313" key="3">
    <source>
        <dbReference type="Proteomes" id="UP001189429"/>
    </source>
</evidence>